<protein>
    <submittedName>
        <fullName evidence="1">Uncharacterized protein</fullName>
    </submittedName>
</protein>
<accession>A0ABR4BTM6</accession>
<organism evidence="1 2">
    <name type="scientific">Oculimacula yallundae</name>
    <dbReference type="NCBI Taxonomy" id="86028"/>
    <lineage>
        <taxon>Eukaryota</taxon>
        <taxon>Fungi</taxon>
        <taxon>Dikarya</taxon>
        <taxon>Ascomycota</taxon>
        <taxon>Pezizomycotina</taxon>
        <taxon>Leotiomycetes</taxon>
        <taxon>Helotiales</taxon>
        <taxon>Ploettnerulaceae</taxon>
        <taxon>Oculimacula</taxon>
    </lineage>
</organism>
<comment type="caution">
    <text evidence="1">The sequence shown here is derived from an EMBL/GenBank/DDBJ whole genome shotgun (WGS) entry which is preliminary data.</text>
</comment>
<sequence>MKRTPAVVAIIAFYYEVFVIQALASSTVGIGFELTLNYGTTAVAFANGTTVPVARIEGGPAYKAEMRRVVAESLTPTRDPTFLTKMISSTLKCLQFLNIVEKPLLESPWKGMLSALKMSTEVFLEREIQTVDIVLPVTRPYSIKRYHQAQDLDRVLQSVGLSRLNEQSTRSSIATCYANNLTSLSDIASPDFVLAVDYSRTALILSLENLEIGLLEVTKITVHFDLGAGSISKKRGYWKRVENEMLKLIRGVSIRHVVLSGDQIQVQPGLGDVIKKVVPKKVLQKMRLGMGGTSVDPVWAGAFGVARMATQDDFEGVIDTAEL</sequence>
<reference evidence="1 2" key="1">
    <citation type="journal article" date="2024" name="Commun. Biol.">
        <title>Comparative genomic analysis of thermophilic fungi reveals convergent evolutionary adaptations and gene losses.</title>
        <authorList>
            <person name="Steindorff A.S."/>
            <person name="Aguilar-Pontes M.V."/>
            <person name="Robinson A.J."/>
            <person name="Andreopoulos B."/>
            <person name="LaButti K."/>
            <person name="Kuo A."/>
            <person name="Mondo S."/>
            <person name="Riley R."/>
            <person name="Otillar R."/>
            <person name="Haridas S."/>
            <person name="Lipzen A."/>
            <person name="Grimwood J."/>
            <person name="Schmutz J."/>
            <person name="Clum A."/>
            <person name="Reid I.D."/>
            <person name="Moisan M.C."/>
            <person name="Butler G."/>
            <person name="Nguyen T.T.M."/>
            <person name="Dewar K."/>
            <person name="Conant G."/>
            <person name="Drula E."/>
            <person name="Henrissat B."/>
            <person name="Hansel C."/>
            <person name="Singer S."/>
            <person name="Hutchinson M.I."/>
            <person name="de Vries R.P."/>
            <person name="Natvig D.O."/>
            <person name="Powell A.J."/>
            <person name="Tsang A."/>
            <person name="Grigoriev I.V."/>
        </authorList>
    </citation>
    <scope>NUCLEOTIDE SEQUENCE [LARGE SCALE GENOMIC DNA]</scope>
    <source>
        <strain evidence="1 2">CBS 494.80</strain>
    </source>
</reference>
<evidence type="ECO:0000313" key="2">
    <source>
        <dbReference type="Proteomes" id="UP001595075"/>
    </source>
</evidence>
<dbReference type="EMBL" id="JAZHXI010000021">
    <property type="protein sequence ID" value="KAL2060722.1"/>
    <property type="molecule type" value="Genomic_DNA"/>
</dbReference>
<name>A0ABR4BTM6_9HELO</name>
<keyword evidence="2" id="KW-1185">Reference proteome</keyword>
<proteinExistence type="predicted"/>
<dbReference type="Proteomes" id="UP001595075">
    <property type="component" value="Unassembled WGS sequence"/>
</dbReference>
<gene>
    <name evidence="1" type="ORF">VTL71DRAFT_9363</name>
</gene>
<evidence type="ECO:0000313" key="1">
    <source>
        <dbReference type="EMBL" id="KAL2060722.1"/>
    </source>
</evidence>